<dbReference type="GO" id="GO:0003887">
    <property type="term" value="F:DNA-directed DNA polymerase activity"/>
    <property type="evidence" value="ECO:0007669"/>
    <property type="project" value="UniProtKB-EC"/>
</dbReference>
<dbReference type="InterPro" id="IPR027417">
    <property type="entry name" value="P-loop_NTPase"/>
</dbReference>
<dbReference type="Gene3D" id="1.20.272.10">
    <property type="match status" value="1"/>
</dbReference>
<dbReference type="Pfam" id="PF06144">
    <property type="entry name" value="DNA_pol3_delta"/>
    <property type="match status" value="1"/>
</dbReference>
<dbReference type="SUPFAM" id="SSF48019">
    <property type="entry name" value="post-AAA+ oligomerization domain-like"/>
    <property type="match status" value="1"/>
</dbReference>
<dbReference type="PANTHER" id="PTHR34388:SF1">
    <property type="entry name" value="DNA POLYMERASE III SUBUNIT DELTA"/>
    <property type="match status" value="1"/>
</dbReference>
<accession>A0ABV6HRW1</accession>
<keyword evidence="4 11" id="KW-0548">Nucleotidyltransferase</keyword>
<keyword evidence="12" id="KW-1185">Reference proteome</keyword>
<dbReference type="RefSeq" id="WP_013665740.1">
    <property type="nucleotide sequence ID" value="NZ_JBHLWO010000007.1"/>
</dbReference>
<evidence type="ECO:0000259" key="9">
    <source>
        <dbReference type="Pfam" id="PF06144"/>
    </source>
</evidence>
<keyword evidence="6" id="KW-0239">DNA-directed DNA polymerase</keyword>
<dbReference type="Pfam" id="PF21694">
    <property type="entry name" value="DNA_pol3_delta_C"/>
    <property type="match status" value="1"/>
</dbReference>
<evidence type="ECO:0000256" key="3">
    <source>
        <dbReference type="ARBA" id="ARBA00022679"/>
    </source>
</evidence>
<organism evidence="11 12">
    <name type="scientific">Olivibacter oleidegradans</name>
    <dbReference type="NCBI Taxonomy" id="760123"/>
    <lineage>
        <taxon>Bacteria</taxon>
        <taxon>Pseudomonadati</taxon>
        <taxon>Bacteroidota</taxon>
        <taxon>Sphingobacteriia</taxon>
        <taxon>Sphingobacteriales</taxon>
        <taxon>Sphingobacteriaceae</taxon>
        <taxon>Olivibacter</taxon>
    </lineage>
</organism>
<dbReference type="PANTHER" id="PTHR34388">
    <property type="entry name" value="DNA POLYMERASE III SUBUNIT DELTA"/>
    <property type="match status" value="1"/>
</dbReference>
<feature type="domain" description="DNA polymerase III delta N-terminal" evidence="9">
    <location>
        <begin position="19"/>
        <end position="136"/>
    </location>
</feature>
<dbReference type="InterPro" id="IPR010372">
    <property type="entry name" value="DNA_pol3_delta_N"/>
</dbReference>
<dbReference type="InterPro" id="IPR005790">
    <property type="entry name" value="DNA_polIII_delta"/>
</dbReference>
<evidence type="ECO:0000256" key="7">
    <source>
        <dbReference type="ARBA" id="ARBA00034754"/>
    </source>
</evidence>
<evidence type="ECO:0000256" key="6">
    <source>
        <dbReference type="ARBA" id="ARBA00022932"/>
    </source>
</evidence>
<evidence type="ECO:0000259" key="10">
    <source>
        <dbReference type="Pfam" id="PF21694"/>
    </source>
</evidence>
<evidence type="ECO:0000256" key="2">
    <source>
        <dbReference type="ARBA" id="ARBA00017703"/>
    </source>
</evidence>
<evidence type="ECO:0000256" key="1">
    <source>
        <dbReference type="ARBA" id="ARBA00012417"/>
    </source>
</evidence>
<evidence type="ECO:0000256" key="5">
    <source>
        <dbReference type="ARBA" id="ARBA00022705"/>
    </source>
</evidence>
<dbReference type="InterPro" id="IPR008921">
    <property type="entry name" value="DNA_pol3_clamp-load_cplx_C"/>
</dbReference>
<evidence type="ECO:0000313" key="12">
    <source>
        <dbReference type="Proteomes" id="UP001589774"/>
    </source>
</evidence>
<feature type="domain" description="DNA polymerase III delta subunit-like C-terminal" evidence="10">
    <location>
        <begin position="212"/>
        <end position="313"/>
    </location>
</feature>
<keyword evidence="3 11" id="KW-0808">Transferase</keyword>
<name>A0ABV6HRW1_9SPHI</name>
<dbReference type="EC" id="2.7.7.7" evidence="1"/>
<evidence type="ECO:0000313" key="11">
    <source>
        <dbReference type="EMBL" id="MFC0321606.1"/>
    </source>
</evidence>
<comment type="catalytic activity">
    <reaction evidence="8">
        <text>DNA(n) + a 2'-deoxyribonucleoside 5'-triphosphate = DNA(n+1) + diphosphate</text>
        <dbReference type="Rhea" id="RHEA:22508"/>
        <dbReference type="Rhea" id="RHEA-COMP:17339"/>
        <dbReference type="Rhea" id="RHEA-COMP:17340"/>
        <dbReference type="ChEBI" id="CHEBI:33019"/>
        <dbReference type="ChEBI" id="CHEBI:61560"/>
        <dbReference type="ChEBI" id="CHEBI:173112"/>
        <dbReference type="EC" id="2.7.7.7"/>
    </reaction>
</comment>
<dbReference type="SUPFAM" id="SSF52540">
    <property type="entry name" value="P-loop containing nucleoside triphosphate hydrolases"/>
    <property type="match status" value="1"/>
</dbReference>
<comment type="caution">
    <text evidence="11">The sequence shown here is derived from an EMBL/GenBank/DDBJ whole genome shotgun (WGS) entry which is preliminary data.</text>
</comment>
<proteinExistence type="inferred from homology"/>
<comment type="similarity">
    <text evidence="7">Belongs to the DNA polymerase HolA subunit family.</text>
</comment>
<sequence length="335" mass="38577">MSASNILADINKRKLKPIYLLHGEEAYYIDLIVHALENKVLSEAEKGFNQTILYGKDTDWVTILNTAKRYPMMSDYQVVIIKEAQNLKWDKADEFFQAYVEKPLTTTVLAFAYKYSKFDKRKKIYKAIEKSGVVLESAKIYDNKLAPWIDEYVKERGMKIHPQAAAMMGEYLGTELSKVANELDKMMLNVPKDREIGVTDVQNNIGISKDFNIFELNTALGKKDVLKVNQIIDYFSANPKSNPIPVVMGSLYGYFSKILKFHYLPDKSQQSAAKELGVHPFFVKDYELAARNYPIMKLFHIIGYLREYDLKSKGVDAFNLEAEDLLKEMMFKVLH</sequence>
<evidence type="ECO:0000256" key="8">
    <source>
        <dbReference type="ARBA" id="ARBA00049244"/>
    </source>
</evidence>
<gene>
    <name evidence="11" type="primary">holA</name>
    <name evidence="11" type="ORF">ACFFI0_25050</name>
</gene>
<evidence type="ECO:0000256" key="4">
    <source>
        <dbReference type="ARBA" id="ARBA00022695"/>
    </source>
</evidence>
<dbReference type="Gene3D" id="3.40.50.300">
    <property type="entry name" value="P-loop containing nucleotide triphosphate hydrolases"/>
    <property type="match status" value="1"/>
</dbReference>
<dbReference type="Proteomes" id="UP001589774">
    <property type="component" value="Unassembled WGS sequence"/>
</dbReference>
<keyword evidence="5" id="KW-0235">DNA replication</keyword>
<dbReference type="Gene3D" id="1.10.8.60">
    <property type="match status" value="1"/>
</dbReference>
<reference evidence="11 12" key="1">
    <citation type="submission" date="2024-09" db="EMBL/GenBank/DDBJ databases">
        <authorList>
            <person name="Sun Q."/>
            <person name="Mori K."/>
        </authorList>
    </citation>
    <scope>NUCLEOTIDE SEQUENCE [LARGE SCALE GENOMIC DNA]</scope>
    <source>
        <strain evidence="11 12">CCM 7765</strain>
    </source>
</reference>
<dbReference type="EMBL" id="JBHLWO010000007">
    <property type="protein sequence ID" value="MFC0321606.1"/>
    <property type="molecule type" value="Genomic_DNA"/>
</dbReference>
<dbReference type="NCBIfam" id="TIGR01128">
    <property type="entry name" value="holA"/>
    <property type="match status" value="1"/>
</dbReference>
<dbReference type="InterPro" id="IPR048466">
    <property type="entry name" value="DNA_pol3_delta-like_C"/>
</dbReference>
<protein>
    <recommendedName>
        <fullName evidence="2">DNA polymerase III subunit delta</fullName>
        <ecNumber evidence="1">2.7.7.7</ecNumber>
    </recommendedName>
</protein>